<protein>
    <recommendedName>
        <fullName evidence="3">Plasmodium RESA N-terminal domain-containing protein</fullName>
    </recommendedName>
</protein>
<feature type="region of interest" description="Disordered" evidence="2">
    <location>
        <begin position="265"/>
        <end position="314"/>
    </location>
</feature>
<feature type="compositionally biased region" description="Basic and acidic residues" evidence="2">
    <location>
        <begin position="230"/>
        <end position="243"/>
    </location>
</feature>
<evidence type="ECO:0000256" key="2">
    <source>
        <dbReference type="SAM" id="MobiDB-lite"/>
    </source>
</evidence>
<feature type="compositionally biased region" description="Basic residues" evidence="2">
    <location>
        <begin position="194"/>
        <end position="208"/>
    </location>
</feature>
<dbReference type="RefSeq" id="XP_019914675.1">
    <property type="nucleotide sequence ID" value="XM_020058930.1"/>
</dbReference>
<evidence type="ECO:0000313" key="4">
    <source>
        <dbReference type="EMBL" id="ANQ07980.1"/>
    </source>
</evidence>
<dbReference type="EMBL" id="CP016246">
    <property type="protein sequence ID" value="ANQ07980.1"/>
    <property type="molecule type" value="Genomic_DNA"/>
</dbReference>
<accession>A0A1B1DZ21</accession>
<keyword evidence="1" id="KW-0175">Coiled coil</keyword>
<dbReference type="InterPro" id="IPR006526">
    <property type="entry name" value="Export_prot_PHISTa/b/c"/>
</dbReference>
<feature type="compositionally biased region" description="Acidic residues" evidence="2">
    <location>
        <begin position="96"/>
        <end position="122"/>
    </location>
</feature>
<feature type="compositionally biased region" description="Acidic residues" evidence="2">
    <location>
        <begin position="217"/>
        <end position="229"/>
    </location>
</feature>
<dbReference type="Gene3D" id="6.10.280.180">
    <property type="entry name" value="Plasmodium RESA, N-terminal helical domain"/>
    <property type="match status" value="1"/>
</dbReference>
<evidence type="ECO:0000256" key="1">
    <source>
        <dbReference type="SAM" id="Coils"/>
    </source>
</evidence>
<dbReference type="PANTHER" id="PTHR36193:SF23">
    <property type="entry name" value="PHISTB DOMAIN-CONTAINING RESA-LIKE PROTEIN 1"/>
    <property type="match status" value="1"/>
</dbReference>
<feature type="coiled-coil region" evidence="1">
    <location>
        <begin position="346"/>
        <end position="373"/>
    </location>
</feature>
<dbReference type="OrthoDB" id="387562at2759"/>
<dbReference type="KEGG" id="pcot:PCOAH_00021230"/>
<sequence>MAVRSSESGVDEKKNGIPGGSSCFFTKRTAMLFFVLAFIFLKHQDDFARQNAAATLQVRNRIARNLKANTETAPSEEELESHEDDEENYGNHPEEMYEEYEEEGYSDDEQEEEVSEEEDEERPAEKEEEVREEVYPQEESIVEHDDAREENSAEREIAAEGEQVEQPAQYVQEEEDNDDSISGSQSNVTSCWKCFKRSNHDKKKKKKEKKEDAPFEREEEAPVEWEEEAPVEREEGTAEGGRYLREEEEKMVHEGAYFDDVPKEQVSQEVAEGAQVNEQVPVGEQSPEGGRQYVDEGRKMGGGEGAPNVKQEVEPAEQRFPLFGERTNYVADADLSYYAHFVNLYKNAYNDDKKKKKEKKERKEEELDDWEITKLKWTGHDESDYLEYIPKDNKRSLRYDEEEHIDDEDGMNELLFEEFKKWENYGTHKNGSFCYEMSCCFDERLTDKEINKELKEMDKFPKKCELISLYWQSFLNERSRYINANKRLFKKFLELKKKQNFETISGYKNKWKKCSKIVGNNFKEQREHVNDIFYTSVVKENLSRDEFKEILNDVRDSWKEVTLKVTDECVAILEEPIVPEVKVIDHNSYYGEGSFRVTRLSSPHPSS</sequence>
<feature type="region of interest" description="Disordered" evidence="2">
    <location>
        <begin position="67"/>
        <end position="243"/>
    </location>
</feature>
<dbReference type="NCBIfam" id="TIGR01639">
    <property type="entry name" value="P_fal_TIGR01639"/>
    <property type="match status" value="1"/>
</dbReference>
<dbReference type="InterPro" id="IPR044885">
    <property type="entry name" value="PRESA_N_sf"/>
</dbReference>
<feature type="compositionally biased region" description="Polar residues" evidence="2">
    <location>
        <begin position="180"/>
        <end position="190"/>
    </location>
</feature>
<keyword evidence="5" id="KW-1185">Reference proteome</keyword>
<dbReference type="Proteomes" id="UP000092716">
    <property type="component" value="Chromosome 8"/>
</dbReference>
<organism evidence="4 5">
    <name type="scientific">Plasmodium coatneyi</name>
    <dbReference type="NCBI Taxonomy" id="208452"/>
    <lineage>
        <taxon>Eukaryota</taxon>
        <taxon>Sar</taxon>
        <taxon>Alveolata</taxon>
        <taxon>Apicomplexa</taxon>
        <taxon>Aconoidasida</taxon>
        <taxon>Haemosporida</taxon>
        <taxon>Plasmodiidae</taxon>
        <taxon>Plasmodium</taxon>
    </lineage>
</organism>
<proteinExistence type="predicted"/>
<dbReference type="GeneID" id="30908849"/>
<dbReference type="VEuPathDB" id="PlasmoDB:PCOAH_00021230"/>
<feature type="compositionally biased region" description="Basic and acidic residues" evidence="2">
    <location>
        <begin position="123"/>
        <end position="134"/>
    </location>
</feature>
<dbReference type="Pfam" id="PF09687">
    <property type="entry name" value="PRESAN"/>
    <property type="match status" value="1"/>
</dbReference>
<feature type="domain" description="Plasmodium RESA N-terminal" evidence="3">
    <location>
        <begin position="445"/>
        <end position="569"/>
    </location>
</feature>
<dbReference type="PANTHER" id="PTHR36193">
    <property type="entry name" value="PHISTB DOMAIN-CONTAINING RESA-LIKE PROTEIN 1"/>
    <property type="match status" value="1"/>
</dbReference>
<dbReference type="AlphaFoldDB" id="A0A1B1DZ21"/>
<evidence type="ECO:0000259" key="3">
    <source>
        <dbReference type="Pfam" id="PF09687"/>
    </source>
</evidence>
<dbReference type="InterPro" id="IPR019111">
    <property type="entry name" value="PRESA_N"/>
</dbReference>
<name>A0A1B1DZ21_9APIC</name>
<evidence type="ECO:0000313" key="5">
    <source>
        <dbReference type="Proteomes" id="UP000092716"/>
    </source>
</evidence>
<feature type="compositionally biased region" description="Acidic residues" evidence="2">
    <location>
        <begin position="74"/>
        <end position="88"/>
    </location>
</feature>
<reference evidence="5" key="1">
    <citation type="submission" date="2016-06" db="EMBL/GenBank/DDBJ databases">
        <title>First high quality genome sequence of Plasmodium coatneyi using continuous long reads from single molecule, real-time sequencing.</title>
        <authorList>
            <person name="Chien J.-T."/>
            <person name="Pakala S.B."/>
            <person name="Geraldo J.A."/>
            <person name="Lapp S.A."/>
            <person name="Barnwell J.W."/>
            <person name="Kissinger J.C."/>
            <person name="Galinski M.R."/>
            <person name="Humphrey J.C."/>
        </authorList>
    </citation>
    <scope>NUCLEOTIDE SEQUENCE [LARGE SCALE GENOMIC DNA]</scope>
    <source>
        <strain evidence="5">Hackeri</strain>
    </source>
</reference>
<gene>
    <name evidence="4" type="ORF">PCOAH_00021230</name>
</gene>
<feature type="compositionally biased region" description="Basic and acidic residues" evidence="2">
    <location>
        <begin position="141"/>
        <end position="158"/>
    </location>
</feature>